<dbReference type="eggNOG" id="COG0775">
    <property type="taxonomic scope" value="Bacteria"/>
</dbReference>
<name>B0PCJ7_9FIRM</name>
<comment type="caution">
    <text evidence="2">The sequence shown here is derived from an EMBL/GenBank/DDBJ whole genome shotgun (WGS) entry which is preliminary data.</text>
</comment>
<protein>
    <submittedName>
        <fullName evidence="2">SEFIR domain protein</fullName>
    </submittedName>
</protein>
<dbReference type="SUPFAM" id="SSF52200">
    <property type="entry name" value="Toll/Interleukin receptor TIR domain"/>
    <property type="match status" value="1"/>
</dbReference>
<proteinExistence type="predicted"/>
<dbReference type="RefSeq" id="WP_006875592.1">
    <property type="nucleotide sequence ID" value="NZ_DS544184.1"/>
</dbReference>
<sequence length="478" mass="55582">MSTETKKVFISYSWKVQEKVIELAERLISNGIDVILDVYDLKEGQDKYAFMEQSVNDPSVDKVLIICDRSYMEKANDRSGGVGDETVIISPEIYGQMKQEKFIPIAFEVDKEGKACIPHYLKTRIYIDLTTEDDRYETEYEKLLRNIYQKPIHKKPALGTKPEWLEDETVDLSAIRDILKQVRGYTGGNTAKADFLLRKASDEFVDAAKQYVLPKDIDIADGLLKAIDQTKPFRDLFVTYCENLIYSDQLKGEILSELFERLYNELHDAGGKGAYSESDFELYDYMIWEFFICATAVLLHYERFAELRQLLVHPYFLRTDYFNSNIEPQTFDIFRKYTRTIEEVCKPKSENSRLFTLAGEILVNREKKPILTKQSIANADIVLYQLNDIFDTSENERWSMWFPTTYIYHQGQQVLWKKLISKSYCKKIFPLFSVNTVDELKEKVQGSIGNRDIRYNGSWHNAPGILSSIKLDEIGTLE</sequence>
<dbReference type="InterPro" id="IPR000157">
    <property type="entry name" value="TIR_dom"/>
</dbReference>
<evidence type="ECO:0000313" key="2">
    <source>
        <dbReference type="EMBL" id="EDS10952.1"/>
    </source>
</evidence>
<accession>B0PCJ7</accession>
<evidence type="ECO:0000313" key="3">
    <source>
        <dbReference type="Proteomes" id="UP000003803"/>
    </source>
</evidence>
<dbReference type="InterPro" id="IPR013568">
    <property type="entry name" value="SEFIR_dom"/>
</dbReference>
<gene>
    <name evidence="2" type="ORF">ANACOL_02507</name>
</gene>
<reference evidence="2" key="2">
    <citation type="submission" date="2013-09" db="EMBL/GenBank/DDBJ databases">
        <title>Draft genome sequence of Anaerotruncus colihominis(DSM 17241).</title>
        <authorList>
            <person name="Sudarsanam P."/>
            <person name="Ley R."/>
            <person name="Guruge J."/>
            <person name="Turnbaugh P.J."/>
            <person name="Mahowald M."/>
            <person name="Liep D."/>
            <person name="Gordon J."/>
        </authorList>
    </citation>
    <scope>NUCLEOTIDE SEQUENCE</scope>
    <source>
        <strain evidence="2">DSM 17241</strain>
    </source>
</reference>
<reference evidence="2" key="1">
    <citation type="submission" date="2007-11" db="EMBL/GenBank/DDBJ databases">
        <authorList>
            <person name="Fulton L."/>
            <person name="Clifton S."/>
            <person name="Fulton B."/>
            <person name="Xu J."/>
            <person name="Minx P."/>
            <person name="Pepin K.H."/>
            <person name="Johnson M."/>
            <person name="Thiruvilangam P."/>
            <person name="Bhonagiri V."/>
            <person name="Nash W.E."/>
            <person name="Mardis E.R."/>
            <person name="Wilson R.K."/>
        </authorList>
    </citation>
    <scope>NUCLEOTIDE SEQUENCE [LARGE SCALE GENOMIC DNA]</scope>
    <source>
        <strain evidence="2">DSM 17241</strain>
    </source>
</reference>
<dbReference type="Proteomes" id="UP000003803">
    <property type="component" value="Unassembled WGS sequence"/>
</dbReference>
<keyword evidence="3" id="KW-1185">Reference proteome</keyword>
<feature type="domain" description="SEFIR" evidence="1">
    <location>
        <begin position="5"/>
        <end position="138"/>
    </location>
</feature>
<organism evidence="2 3">
    <name type="scientific">Anaerotruncus colihominis DSM 17241</name>
    <dbReference type="NCBI Taxonomy" id="445972"/>
    <lineage>
        <taxon>Bacteria</taxon>
        <taxon>Bacillati</taxon>
        <taxon>Bacillota</taxon>
        <taxon>Clostridia</taxon>
        <taxon>Eubacteriales</taxon>
        <taxon>Oscillospiraceae</taxon>
        <taxon>Anaerotruncus</taxon>
    </lineage>
</organism>
<dbReference type="PROSITE" id="PS51534">
    <property type="entry name" value="SEFIR"/>
    <property type="match status" value="1"/>
</dbReference>
<evidence type="ECO:0000259" key="1">
    <source>
        <dbReference type="PROSITE" id="PS51534"/>
    </source>
</evidence>
<dbReference type="EMBL" id="ABGD02000019">
    <property type="protein sequence ID" value="EDS10952.1"/>
    <property type="molecule type" value="Genomic_DNA"/>
</dbReference>
<dbReference type="InterPro" id="IPR035897">
    <property type="entry name" value="Toll_tir_struct_dom_sf"/>
</dbReference>
<dbReference type="GO" id="GO:0007165">
    <property type="term" value="P:signal transduction"/>
    <property type="evidence" value="ECO:0007669"/>
    <property type="project" value="InterPro"/>
</dbReference>
<dbReference type="AlphaFoldDB" id="B0PCJ7"/>
<dbReference type="HOGENOM" id="CLU_574697_0_0_9"/>
<dbReference type="Pfam" id="PF13676">
    <property type="entry name" value="TIR_2"/>
    <property type="match status" value="1"/>
</dbReference>
<dbReference type="Gene3D" id="3.40.50.10140">
    <property type="entry name" value="Toll/interleukin-1 receptor homology (TIR) domain"/>
    <property type="match status" value="1"/>
</dbReference>